<dbReference type="AlphaFoldDB" id="A0A1I7TY32"/>
<feature type="signal peptide" evidence="12">
    <location>
        <begin position="1"/>
        <end position="17"/>
    </location>
</feature>
<keyword evidence="3" id="KW-0964">Secreted</keyword>
<keyword evidence="4" id="KW-0645">Protease</keyword>
<dbReference type="GO" id="GO:0006508">
    <property type="term" value="P:proteolysis"/>
    <property type="evidence" value="ECO:0007669"/>
    <property type="project" value="UniProtKB-KW"/>
</dbReference>
<sequence>MMLRLILFSALLSVTLAARLTVPLQKSGNVREKLIREGKTQEAKTGSQVLFDKSDEYYLGEITLGTPPQKFLVAMDTTSSFLWVVDVNCTTPGCKGSSSDGTLKETYNSSASSSFVPGGPFSLPYGDDKITGNLGKERLIMSGITTSDQDFGVVETVPYLYTAQPIDGILGLGWPSLAVNGTKTPMQNLLPQLDAPVVTIWVANLKNGAPGVDFAGSISFGYIDESACEKNMQWVPLADNSTWGFKINGFQMGSYSRVKTETAITATGSGWTGVPSIVLNAIVRQTRATFDFESVVYTVPCSTAKDQPDMNIIINGVPYLIKGEDYIVDLNLGLGNCALSFFATRETGPAWILGDAFVRSYCHVFDYGNARIGLATSRFA</sequence>
<keyword evidence="5 12" id="KW-0732">Signal</keyword>
<organism evidence="14 15">
    <name type="scientific">Caenorhabditis tropicalis</name>
    <dbReference type="NCBI Taxonomy" id="1561998"/>
    <lineage>
        <taxon>Eukaryota</taxon>
        <taxon>Metazoa</taxon>
        <taxon>Ecdysozoa</taxon>
        <taxon>Nematoda</taxon>
        <taxon>Chromadorea</taxon>
        <taxon>Rhabditida</taxon>
        <taxon>Rhabditina</taxon>
        <taxon>Rhabditomorpha</taxon>
        <taxon>Rhabditoidea</taxon>
        <taxon>Rhabditidae</taxon>
        <taxon>Peloderinae</taxon>
        <taxon>Caenorhabditis</taxon>
    </lineage>
</organism>
<evidence type="ECO:0000256" key="11">
    <source>
        <dbReference type="PIRSR" id="PIRSR601461-2"/>
    </source>
</evidence>
<feature type="chain" id="PRO_5009308146" evidence="12">
    <location>
        <begin position="18"/>
        <end position="380"/>
    </location>
</feature>
<evidence type="ECO:0000256" key="7">
    <source>
        <dbReference type="ARBA" id="ARBA00022801"/>
    </source>
</evidence>
<dbReference type="WBParaSite" id="Csp11.Scaffold629.g12948.t1">
    <property type="protein sequence ID" value="Csp11.Scaffold629.g12948.t1"/>
    <property type="gene ID" value="Csp11.Scaffold629.g12948"/>
</dbReference>
<feature type="domain" description="Peptidase A1" evidence="13">
    <location>
        <begin position="58"/>
        <end position="375"/>
    </location>
</feature>
<dbReference type="InterPro" id="IPR033121">
    <property type="entry name" value="PEPTIDASE_A1"/>
</dbReference>
<feature type="disulfide bond" evidence="11">
    <location>
        <begin position="301"/>
        <end position="337"/>
    </location>
</feature>
<dbReference type="InterPro" id="IPR001461">
    <property type="entry name" value="Aspartic_peptidase_A1"/>
</dbReference>
<evidence type="ECO:0000256" key="1">
    <source>
        <dbReference type="ARBA" id="ARBA00004613"/>
    </source>
</evidence>
<evidence type="ECO:0000256" key="2">
    <source>
        <dbReference type="ARBA" id="ARBA00007447"/>
    </source>
</evidence>
<dbReference type="GO" id="GO:0004190">
    <property type="term" value="F:aspartic-type endopeptidase activity"/>
    <property type="evidence" value="ECO:0007669"/>
    <property type="project" value="UniProtKB-KW"/>
</dbReference>
<dbReference type="Proteomes" id="UP000095282">
    <property type="component" value="Unplaced"/>
</dbReference>
<evidence type="ECO:0000256" key="5">
    <source>
        <dbReference type="ARBA" id="ARBA00022729"/>
    </source>
</evidence>
<proteinExistence type="inferred from homology"/>
<dbReference type="InterPro" id="IPR034164">
    <property type="entry name" value="Pepsin-like_dom"/>
</dbReference>
<dbReference type="STRING" id="1561998.A0A1I7TY32"/>
<keyword evidence="7" id="KW-0378">Hydrolase</keyword>
<evidence type="ECO:0000313" key="14">
    <source>
        <dbReference type="Proteomes" id="UP000095282"/>
    </source>
</evidence>
<comment type="subcellular location">
    <subcellularLocation>
        <location evidence="1">Secreted</location>
    </subcellularLocation>
</comment>
<evidence type="ECO:0000256" key="3">
    <source>
        <dbReference type="ARBA" id="ARBA00022525"/>
    </source>
</evidence>
<name>A0A1I7TY32_9PELO</name>
<keyword evidence="14" id="KW-1185">Reference proteome</keyword>
<evidence type="ECO:0000256" key="10">
    <source>
        <dbReference type="ARBA" id="ARBA00023180"/>
    </source>
</evidence>
<dbReference type="InterPro" id="IPR021109">
    <property type="entry name" value="Peptidase_aspartic_dom_sf"/>
</dbReference>
<dbReference type="FunFam" id="2.40.70.10:FF:000058">
    <property type="entry name" value="ASpartyl Protease"/>
    <property type="match status" value="1"/>
</dbReference>
<evidence type="ECO:0000256" key="6">
    <source>
        <dbReference type="ARBA" id="ARBA00022750"/>
    </source>
</evidence>
<dbReference type="GO" id="GO:0005576">
    <property type="term" value="C:extracellular region"/>
    <property type="evidence" value="ECO:0007669"/>
    <property type="project" value="UniProtKB-SubCell"/>
</dbReference>
<evidence type="ECO:0000256" key="4">
    <source>
        <dbReference type="ARBA" id="ARBA00022670"/>
    </source>
</evidence>
<evidence type="ECO:0000256" key="9">
    <source>
        <dbReference type="ARBA" id="ARBA00023157"/>
    </source>
</evidence>
<dbReference type="Pfam" id="PF00026">
    <property type="entry name" value="Asp"/>
    <property type="match status" value="1"/>
</dbReference>
<dbReference type="eggNOG" id="KOG1339">
    <property type="taxonomic scope" value="Eukaryota"/>
</dbReference>
<reference evidence="15" key="1">
    <citation type="submission" date="2016-11" db="UniProtKB">
        <authorList>
            <consortium name="WormBaseParasite"/>
        </authorList>
    </citation>
    <scope>IDENTIFICATION</scope>
</reference>
<dbReference type="Gene3D" id="2.40.70.10">
    <property type="entry name" value="Acid Proteases"/>
    <property type="match status" value="2"/>
</dbReference>
<evidence type="ECO:0000256" key="12">
    <source>
        <dbReference type="SAM" id="SignalP"/>
    </source>
</evidence>
<keyword evidence="8" id="KW-0865">Zymogen</keyword>
<dbReference type="CDD" id="cd05471">
    <property type="entry name" value="pepsin_like"/>
    <property type="match status" value="1"/>
</dbReference>
<dbReference type="SUPFAM" id="SSF50630">
    <property type="entry name" value="Acid proteases"/>
    <property type="match status" value="1"/>
</dbReference>
<dbReference type="PROSITE" id="PS51767">
    <property type="entry name" value="PEPTIDASE_A1"/>
    <property type="match status" value="1"/>
</dbReference>
<keyword evidence="9 11" id="KW-1015">Disulfide bond</keyword>
<comment type="similarity">
    <text evidence="2">Belongs to the peptidase A1 family.</text>
</comment>
<dbReference type="PANTHER" id="PTHR47966">
    <property type="entry name" value="BETA-SITE APP-CLEAVING ENZYME, ISOFORM A-RELATED"/>
    <property type="match status" value="1"/>
</dbReference>
<dbReference type="GO" id="GO:0005764">
    <property type="term" value="C:lysosome"/>
    <property type="evidence" value="ECO:0007669"/>
    <property type="project" value="TreeGrafter"/>
</dbReference>
<dbReference type="FunFam" id="2.40.70.10:FF:000008">
    <property type="entry name" value="Cathepsin D"/>
    <property type="match status" value="1"/>
</dbReference>
<dbReference type="PRINTS" id="PR00792">
    <property type="entry name" value="PEPSIN"/>
</dbReference>
<evidence type="ECO:0000313" key="15">
    <source>
        <dbReference type="WBParaSite" id="Csp11.Scaffold629.g12948.t1"/>
    </source>
</evidence>
<dbReference type="PANTHER" id="PTHR47966:SF8">
    <property type="entry name" value="ASPARTIC PROTEASE 1-RELATED"/>
    <property type="match status" value="1"/>
</dbReference>
<evidence type="ECO:0000259" key="13">
    <source>
        <dbReference type="PROSITE" id="PS51767"/>
    </source>
</evidence>
<protein>
    <submittedName>
        <fullName evidence="15">Peptidase A1 domain-containing protein</fullName>
    </submittedName>
</protein>
<accession>A0A1I7TY32</accession>
<keyword evidence="6" id="KW-0064">Aspartyl protease</keyword>
<evidence type="ECO:0000256" key="8">
    <source>
        <dbReference type="ARBA" id="ARBA00023145"/>
    </source>
</evidence>
<keyword evidence="10" id="KW-0325">Glycoprotein</keyword>